<evidence type="ECO:0000256" key="9">
    <source>
        <dbReference type="ARBA" id="ARBA00022989"/>
    </source>
</evidence>
<evidence type="ECO:0000256" key="5">
    <source>
        <dbReference type="ARBA" id="ARBA00022692"/>
    </source>
</evidence>
<dbReference type="InterPro" id="IPR003938">
    <property type="entry name" value="K_chnl_volt-dep_EAG/ELK/ERG"/>
</dbReference>
<dbReference type="PANTHER" id="PTHR45743">
    <property type="entry name" value="POTASSIUM CHANNEL AKT1"/>
    <property type="match status" value="1"/>
</dbReference>
<evidence type="ECO:0000256" key="10">
    <source>
        <dbReference type="ARBA" id="ARBA00023065"/>
    </source>
</evidence>
<comment type="function">
    <text evidence="13">Potassium channel.</text>
</comment>
<dbReference type="PRINTS" id="PR01463">
    <property type="entry name" value="EAGCHANLFMLY"/>
</dbReference>
<keyword evidence="9 13" id="KW-1133">Transmembrane helix</keyword>
<feature type="domain" description="Cyclic nucleotide-binding" evidence="14">
    <location>
        <begin position="408"/>
        <end position="527"/>
    </location>
</feature>
<dbReference type="Pfam" id="PF00520">
    <property type="entry name" value="Ion_trans"/>
    <property type="match status" value="1"/>
</dbReference>
<evidence type="ECO:0000256" key="11">
    <source>
        <dbReference type="ARBA" id="ARBA00023136"/>
    </source>
</evidence>
<keyword evidence="7 13" id="KW-0851">Voltage-gated channel</keyword>
<dbReference type="PANTHER" id="PTHR45743:SF21">
    <property type="entry name" value="POTASSIUM CHANNEL AKT2_3"/>
    <property type="match status" value="1"/>
</dbReference>
<dbReference type="SUPFAM" id="SSF81324">
    <property type="entry name" value="Voltage-gated potassium channels"/>
    <property type="match status" value="1"/>
</dbReference>
<keyword evidence="11 13" id="KW-0472">Membrane</keyword>
<evidence type="ECO:0000259" key="14">
    <source>
        <dbReference type="PROSITE" id="PS50042"/>
    </source>
</evidence>
<dbReference type="AlphaFoldDB" id="A0AAD4TCL5"/>
<evidence type="ECO:0000256" key="6">
    <source>
        <dbReference type="ARBA" id="ARBA00022826"/>
    </source>
</evidence>
<dbReference type="InterPro" id="IPR000595">
    <property type="entry name" value="cNMP-bd_dom"/>
</dbReference>
<evidence type="ECO:0000313" key="16">
    <source>
        <dbReference type="Proteomes" id="UP001202328"/>
    </source>
</evidence>
<dbReference type="Gene3D" id="1.10.287.70">
    <property type="match status" value="1"/>
</dbReference>
<keyword evidence="6 13" id="KW-0631">Potassium channel</keyword>
<dbReference type="FunFam" id="2.60.120.10:FF:000074">
    <property type="entry name" value="Potassium channel KAT2"/>
    <property type="match status" value="1"/>
</dbReference>
<dbReference type="InterPro" id="IPR018490">
    <property type="entry name" value="cNMP-bd_dom_sf"/>
</dbReference>
<comment type="similarity">
    <text evidence="2 13">Belongs to the potassium channel family. Plant (TC 1.A.1.4) subfamily.</text>
</comment>
<sequence>MKSKNRRTEEDIVCTDKMMKCCVNKNYQLEEGLSSSTALDICKLSNLVNPPQNVPSSSTYVHNNQPIKYNGKRTITPVDCRYRCWETLMAILVAYSVWVYPFELAFMNKSSPHATLKRLLYISEYIVDAFFSIEIILTFFVAYFDPNTQLLVWDARKIALRYLKTWFLMDIASTVPFGLIVYMCTDRHELGLFYQSVFGMLRFWRLRKVTQLFRRLEKDIRFNYVLIRCIKLVLVTLFFSHIAGCLYYILADTYPHSGKTWIGSVNPNFREGHVLDRYVASIYWSMSTMTSVGYGDVHSMNSREMTFNIVYMMFNLGLNAYLIGNISTLILEGTRTTMDFRNRIQSASEFASRNQLPKSLKEQILTFMCFRFTAENLTQQRIMDELPNPICKSICEHLFLPAVQNVYLFKYISTETLLLLVAKMRAEYIPPGEDVITKYEAPEIIYIIMSGEVEVINCEEGKEQTTKTLVTGDILGEVAAFCGKPQSFTFRAKTMSQLLKLKTSSLNETMQTKPDDHQLILQNIREKEMVDHQMTGLESASNDSKCDIYL</sequence>
<keyword evidence="8 13" id="KW-0630">Potassium</keyword>
<dbReference type="Pfam" id="PF00027">
    <property type="entry name" value="cNMP_binding"/>
    <property type="match status" value="1"/>
</dbReference>
<evidence type="ECO:0000256" key="2">
    <source>
        <dbReference type="ARBA" id="ARBA00007929"/>
    </source>
</evidence>
<keyword evidence="10 13" id="KW-0406">Ion transport</keyword>
<feature type="transmembrane region" description="Helical" evidence="13">
    <location>
        <begin position="165"/>
        <end position="182"/>
    </location>
</feature>
<evidence type="ECO:0000256" key="7">
    <source>
        <dbReference type="ARBA" id="ARBA00022882"/>
    </source>
</evidence>
<dbReference type="InterPro" id="IPR005821">
    <property type="entry name" value="Ion_trans_dom"/>
</dbReference>
<keyword evidence="3 13" id="KW-0813">Transport</keyword>
<accession>A0AAD4TCL5</accession>
<comment type="domain">
    <text evidence="13">The segment S4 is probably the voltage-sensor and is characterized by a series of positively charged amino acids. The pore-forming region H5 is enclosed by the transmembrane segments S5 and S6 in the Shaker-type (1P/6TM) and contains the GYGD signature motif which seems to be involved in potassium selectivity.</text>
</comment>
<feature type="transmembrane region" description="Helical" evidence="13">
    <location>
        <begin position="309"/>
        <end position="331"/>
    </location>
</feature>
<evidence type="ECO:0000256" key="12">
    <source>
        <dbReference type="ARBA" id="ARBA00023303"/>
    </source>
</evidence>
<keyword evidence="16" id="KW-1185">Reference proteome</keyword>
<keyword evidence="12 13" id="KW-0407">Ion channel</keyword>
<gene>
    <name evidence="15" type="ORF">MKW98_023304</name>
</gene>
<dbReference type="GO" id="GO:0005249">
    <property type="term" value="F:voltage-gated potassium channel activity"/>
    <property type="evidence" value="ECO:0007669"/>
    <property type="project" value="UniProtKB-UniRule"/>
</dbReference>
<keyword evidence="5 13" id="KW-0812">Transmembrane</keyword>
<evidence type="ECO:0000313" key="15">
    <source>
        <dbReference type="EMBL" id="KAI3949367.1"/>
    </source>
</evidence>
<dbReference type="EMBL" id="JAJJMB010003142">
    <property type="protein sequence ID" value="KAI3949367.1"/>
    <property type="molecule type" value="Genomic_DNA"/>
</dbReference>
<dbReference type="InterPro" id="IPR045319">
    <property type="entry name" value="KAT/AKT"/>
</dbReference>
<dbReference type="FunFam" id="1.10.287.70:FF:000123">
    <property type="entry name" value="Potassium channel KAT3"/>
    <property type="match status" value="1"/>
</dbReference>
<feature type="transmembrane region" description="Helical" evidence="13">
    <location>
        <begin position="120"/>
        <end position="144"/>
    </location>
</feature>
<feature type="transmembrane region" description="Helical" evidence="13">
    <location>
        <begin position="82"/>
        <end position="100"/>
    </location>
</feature>
<dbReference type="PROSITE" id="PS50042">
    <property type="entry name" value="CNMP_BINDING_3"/>
    <property type="match status" value="1"/>
</dbReference>
<dbReference type="GO" id="GO:0034702">
    <property type="term" value="C:monoatomic ion channel complex"/>
    <property type="evidence" value="ECO:0007669"/>
    <property type="project" value="UniProtKB-KW"/>
</dbReference>
<evidence type="ECO:0000256" key="1">
    <source>
        <dbReference type="ARBA" id="ARBA00004141"/>
    </source>
</evidence>
<comment type="caution">
    <text evidence="15">The sequence shown here is derived from an EMBL/GenBank/DDBJ whole genome shotgun (WGS) entry which is preliminary data.</text>
</comment>
<evidence type="ECO:0000256" key="8">
    <source>
        <dbReference type="ARBA" id="ARBA00022958"/>
    </source>
</evidence>
<name>A0AAD4TCL5_9MAGN</name>
<evidence type="ECO:0000256" key="4">
    <source>
        <dbReference type="ARBA" id="ARBA00022538"/>
    </source>
</evidence>
<comment type="subcellular location">
    <subcellularLocation>
        <location evidence="1 13">Membrane</location>
        <topology evidence="1 13">Multi-pass membrane protein</topology>
    </subcellularLocation>
</comment>
<dbReference type="Gene3D" id="2.60.120.10">
    <property type="entry name" value="Jelly Rolls"/>
    <property type="match status" value="1"/>
</dbReference>
<comment type="subunit">
    <text evidence="13">The potassium channel is composed of a homo- or heterotetrameric complex of pore-forming subunits.</text>
</comment>
<reference evidence="15" key="1">
    <citation type="submission" date="2022-04" db="EMBL/GenBank/DDBJ databases">
        <title>A functionally conserved STORR gene fusion in Papaver species that diverged 16.8 million years ago.</title>
        <authorList>
            <person name="Catania T."/>
        </authorList>
    </citation>
    <scope>NUCLEOTIDE SEQUENCE</scope>
    <source>
        <strain evidence="15">S-188037</strain>
    </source>
</reference>
<dbReference type="InterPro" id="IPR014710">
    <property type="entry name" value="RmlC-like_jellyroll"/>
</dbReference>
<feature type="transmembrane region" description="Helical" evidence="13">
    <location>
        <begin position="188"/>
        <end position="204"/>
    </location>
</feature>
<organism evidence="15 16">
    <name type="scientific">Papaver atlanticum</name>
    <dbReference type="NCBI Taxonomy" id="357466"/>
    <lineage>
        <taxon>Eukaryota</taxon>
        <taxon>Viridiplantae</taxon>
        <taxon>Streptophyta</taxon>
        <taxon>Embryophyta</taxon>
        <taxon>Tracheophyta</taxon>
        <taxon>Spermatophyta</taxon>
        <taxon>Magnoliopsida</taxon>
        <taxon>Ranunculales</taxon>
        <taxon>Papaveraceae</taxon>
        <taxon>Papaveroideae</taxon>
        <taxon>Papaver</taxon>
    </lineage>
</organism>
<dbReference type="SMART" id="SM00100">
    <property type="entry name" value="cNMP"/>
    <property type="match status" value="1"/>
</dbReference>
<dbReference type="Proteomes" id="UP001202328">
    <property type="component" value="Unassembled WGS sequence"/>
</dbReference>
<keyword evidence="4 13" id="KW-0633">Potassium transport</keyword>
<protein>
    <recommendedName>
        <fullName evidence="13">Potassium channel</fullName>
    </recommendedName>
</protein>
<evidence type="ECO:0000256" key="3">
    <source>
        <dbReference type="ARBA" id="ARBA00022448"/>
    </source>
</evidence>
<dbReference type="CDD" id="cd00038">
    <property type="entry name" value="CAP_ED"/>
    <property type="match status" value="1"/>
</dbReference>
<feature type="transmembrane region" description="Helical" evidence="13">
    <location>
        <begin position="225"/>
        <end position="250"/>
    </location>
</feature>
<dbReference type="Gene3D" id="1.10.287.630">
    <property type="entry name" value="Helix hairpin bin"/>
    <property type="match status" value="1"/>
</dbReference>
<dbReference type="SUPFAM" id="SSF51206">
    <property type="entry name" value="cAMP-binding domain-like"/>
    <property type="match status" value="1"/>
</dbReference>
<proteinExistence type="inferred from homology"/>
<evidence type="ECO:0000256" key="13">
    <source>
        <dbReference type="RuleBase" id="RU369015"/>
    </source>
</evidence>